<dbReference type="SUPFAM" id="SSF51905">
    <property type="entry name" value="FAD/NAD(P)-binding domain"/>
    <property type="match status" value="1"/>
</dbReference>
<evidence type="ECO:0000259" key="6">
    <source>
        <dbReference type="Pfam" id="PF01494"/>
    </source>
</evidence>
<dbReference type="InterPro" id="IPR002938">
    <property type="entry name" value="FAD-bd"/>
</dbReference>
<comment type="caution">
    <text evidence="8">The sequence shown here is derived from an EMBL/GenBank/DDBJ whole genome shotgun (WGS) entry which is preliminary data.</text>
</comment>
<name>A0ABT4G7M1_9BACL</name>
<dbReference type="Gene3D" id="3.50.50.60">
    <property type="entry name" value="FAD/NAD(P)-binding domain"/>
    <property type="match status" value="2"/>
</dbReference>
<dbReference type="PANTHER" id="PTHR46056:SF12">
    <property type="entry name" value="LONG-CHAIN-ALCOHOL OXIDASE"/>
    <property type="match status" value="1"/>
</dbReference>
<organism evidence="8 9">
    <name type="scientific">Paenibacillus alginolyticus</name>
    <dbReference type="NCBI Taxonomy" id="59839"/>
    <lineage>
        <taxon>Bacteria</taxon>
        <taxon>Bacillati</taxon>
        <taxon>Bacillota</taxon>
        <taxon>Bacilli</taxon>
        <taxon>Bacillales</taxon>
        <taxon>Paenibacillaceae</taxon>
        <taxon>Paenibacillus</taxon>
    </lineage>
</organism>
<protein>
    <submittedName>
        <fullName evidence="8">GMC family oxidoreductase</fullName>
    </submittedName>
</protein>
<evidence type="ECO:0000259" key="7">
    <source>
        <dbReference type="Pfam" id="PF05199"/>
    </source>
</evidence>
<keyword evidence="4" id="KW-0560">Oxidoreductase</keyword>
<dbReference type="SUPFAM" id="SSF54373">
    <property type="entry name" value="FAD-linked reductases, C-terminal domain"/>
    <property type="match status" value="1"/>
</dbReference>
<feature type="domain" description="Glucose-methanol-choline oxidoreductase C-terminal" evidence="7">
    <location>
        <begin position="398"/>
        <end position="507"/>
    </location>
</feature>
<dbReference type="Pfam" id="PF01494">
    <property type="entry name" value="FAD_binding_3"/>
    <property type="match status" value="1"/>
</dbReference>
<dbReference type="RefSeq" id="WP_268613786.1">
    <property type="nucleotide sequence ID" value="NZ_JAMDMX010000011.1"/>
</dbReference>
<feature type="domain" description="Glucose-methanol-choline oxidoreductase N-terminal" evidence="5">
    <location>
        <begin position="80"/>
        <end position="281"/>
    </location>
</feature>
<evidence type="ECO:0000313" key="9">
    <source>
        <dbReference type="Proteomes" id="UP001527099"/>
    </source>
</evidence>
<keyword evidence="3" id="KW-0274">FAD</keyword>
<gene>
    <name evidence="8" type="ORF">M5X19_04490</name>
</gene>
<dbReference type="PANTHER" id="PTHR46056">
    <property type="entry name" value="LONG-CHAIN-ALCOHOL OXIDASE"/>
    <property type="match status" value="1"/>
</dbReference>
<proteinExistence type="inferred from homology"/>
<dbReference type="InterPro" id="IPR036188">
    <property type="entry name" value="FAD/NAD-bd_sf"/>
</dbReference>
<dbReference type="Proteomes" id="UP001527099">
    <property type="component" value="Unassembled WGS sequence"/>
</dbReference>
<reference evidence="8 9" key="1">
    <citation type="submission" date="2022-05" db="EMBL/GenBank/DDBJ databases">
        <title>Genome Sequencing of Bee-Associated Microbes.</title>
        <authorList>
            <person name="Dunlap C."/>
        </authorList>
    </citation>
    <scope>NUCLEOTIDE SEQUENCE [LARGE SCALE GENOMIC DNA]</scope>
    <source>
        <strain evidence="8 9">NRRL B-14421</strain>
    </source>
</reference>
<evidence type="ECO:0000256" key="4">
    <source>
        <dbReference type="ARBA" id="ARBA00023002"/>
    </source>
</evidence>
<dbReference type="InterPro" id="IPR007867">
    <property type="entry name" value="GMC_OxRtase_C"/>
</dbReference>
<evidence type="ECO:0000259" key="5">
    <source>
        <dbReference type="Pfam" id="PF00732"/>
    </source>
</evidence>
<comment type="similarity">
    <text evidence="1">Belongs to the GMC oxidoreductase family.</text>
</comment>
<dbReference type="Pfam" id="PF00732">
    <property type="entry name" value="GMC_oxred_N"/>
    <property type="match status" value="1"/>
</dbReference>
<evidence type="ECO:0000256" key="3">
    <source>
        <dbReference type="ARBA" id="ARBA00022827"/>
    </source>
</evidence>
<evidence type="ECO:0000256" key="2">
    <source>
        <dbReference type="ARBA" id="ARBA00022630"/>
    </source>
</evidence>
<keyword evidence="2" id="KW-0285">Flavoprotein</keyword>
<evidence type="ECO:0000313" key="8">
    <source>
        <dbReference type="EMBL" id="MCY9692172.1"/>
    </source>
</evidence>
<evidence type="ECO:0000256" key="1">
    <source>
        <dbReference type="ARBA" id="ARBA00010790"/>
    </source>
</evidence>
<dbReference type="EMBL" id="JAMDMX010000011">
    <property type="protein sequence ID" value="MCY9692172.1"/>
    <property type="molecule type" value="Genomic_DNA"/>
</dbReference>
<accession>A0ABT4G7M1</accession>
<keyword evidence="9" id="KW-1185">Reference proteome</keyword>
<dbReference type="InterPro" id="IPR000172">
    <property type="entry name" value="GMC_OxRdtase_N"/>
</dbReference>
<dbReference type="Pfam" id="PF05199">
    <property type="entry name" value="GMC_oxred_C"/>
    <property type="match status" value="1"/>
</dbReference>
<sequence length="520" mass="56772">MKWRHEHDAVDIVIVGAGAAGGVLAKELSEAGLSVVVLDAGPWRDPQKDFASDELSMRSLAWEDTRIVDVTEPFGVERHNSGKGIGGGTQNFTGVFLRFHESDFKAKSIDGVGDDWPIHYKDLEPYYSRIEKEIAVSGPRHFPWGNFKGPYPYPERDPLSPNAYLFQKGCEALGIQSAVTPLAILSAPFEGRPPCTNRGFCIEGCMPNAKFSTLIVHIPKAVQAGAEILPNCMVTQIEVDKEGHISGVLFVNQGNTYRQRAKTVIISAHVVETSRLLLHSAPPQFPDGLANSSGWVGRAIMTHSSNDVYAKFEQEVRLYKGTPVLASTQDFYETDPRRGFARGYTIHSHGSRPIGMAQGISKSSHEPIWGTQLRQIMLDYNYYGRLTMVGEVLPQWGNHISLSDEKDGNGMPRASVTFHYGGNDLKLIDHAVENMKLILKAAGGEVAHVVSDTQHLMGGCRMGNDPATSVVNSYGQSHDIPNLFICDASLFVTSSGGNPTNTVMALAARTADYIIDLACS</sequence>
<feature type="domain" description="FAD-binding" evidence="6">
    <location>
        <begin position="10"/>
        <end position="44"/>
    </location>
</feature>